<evidence type="ECO:0000256" key="6">
    <source>
        <dbReference type="ARBA" id="ARBA00023014"/>
    </source>
</evidence>
<evidence type="ECO:0000256" key="5">
    <source>
        <dbReference type="ARBA" id="ARBA00023004"/>
    </source>
</evidence>
<dbReference type="SUPFAM" id="SSF54862">
    <property type="entry name" value="4Fe-4S ferredoxins"/>
    <property type="match status" value="1"/>
</dbReference>
<dbReference type="InterPro" id="IPR017896">
    <property type="entry name" value="4Fe4S_Fe-S-bd"/>
</dbReference>
<keyword evidence="7" id="KW-0003">3Fe-4S</keyword>
<keyword evidence="5 8" id="KW-0408">Iron</keyword>
<dbReference type="EMBL" id="BAABHM010000016">
    <property type="protein sequence ID" value="GAA4709080.1"/>
    <property type="molecule type" value="Genomic_DNA"/>
</dbReference>
<keyword evidence="11" id="KW-1185">Reference proteome</keyword>
<keyword evidence="3 8" id="KW-0479">Metal-binding</keyword>
<sequence>MLQIDVDADSCVGAGQCTLTAPDVFDQDDSGIVMLLTDDVPDTSEVREAAALCPARAIKIRE</sequence>
<reference evidence="11" key="1">
    <citation type="journal article" date="2019" name="Int. J. Syst. Evol. Microbiol.">
        <title>The Global Catalogue of Microorganisms (GCM) 10K type strain sequencing project: providing services to taxonomists for standard genome sequencing and annotation.</title>
        <authorList>
            <consortium name="The Broad Institute Genomics Platform"/>
            <consortium name="The Broad Institute Genome Sequencing Center for Infectious Disease"/>
            <person name="Wu L."/>
            <person name="Ma J."/>
        </authorList>
    </citation>
    <scope>NUCLEOTIDE SEQUENCE [LARGE SCALE GENOMIC DNA]</scope>
    <source>
        <strain evidence="11">JCM 17975</strain>
    </source>
</reference>
<organism evidence="10 11">
    <name type="scientific">Promicromonospora umidemergens</name>
    <dbReference type="NCBI Taxonomy" id="629679"/>
    <lineage>
        <taxon>Bacteria</taxon>
        <taxon>Bacillati</taxon>
        <taxon>Actinomycetota</taxon>
        <taxon>Actinomycetes</taxon>
        <taxon>Micrococcales</taxon>
        <taxon>Promicromonosporaceae</taxon>
        <taxon>Promicromonospora</taxon>
    </lineage>
</organism>
<keyword evidence="6 8" id="KW-0411">Iron-sulfur</keyword>
<keyword evidence="2 8" id="KW-0813">Transport</keyword>
<dbReference type="Gene3D" id="3.30.70.20">
    <property type="match status" value="1"/>
</dbReference>
<evidence type="ECO:0000256" key="4">
    <source>
        <dbReference type="ARBA" id="ARBA00022982"/>
    </source>
</evidence>
<dbReference type="PRINTS" id="PR00352">
    <property type="entry name" value="3FE4SFRDOXIN"/>
</dbReference>
<evidence type="ECO:0000259" key="9">
    <source>
        <dbReference type="PROSITE" id="PS51379"/>
    </source>
</evidence>
<evidence type="ECO:0000256" key="8">
    <source>
        <dbReference type="RuleBase" id="RU368020"/>
    </source>
</evidence>
<dbReference type="RefSeq" id="WP_253868408.1">
    <property type="nucleotide sequence ID" value="NZ_BAABHM010000016.1"/>
</dbReference>
<gene>
    <name evidence="10" type="ORF">GCM10023198_34770</name>
</gene>
<dbReference type="PROSITE" id="PS51379">
    <property type="entry name" value="4FE4S_FER_2"/>
    <property type="match status" value="1"/>
</dbReference>
<evidence type="ECO:0000256" key="2">
    <source>
        <dbReference type="ARBA" id="ARBA00022448"/>
    </source>
</evidence>
<protein>
    <recommendedName>
        <fullName evidence="8">Ferredoxin</fullName>
    </recommendedName>
</protein>
<comment type="function">
    <text evidence="8">Ferredoxins are iron-sulfur proteins that transfer electrons in a wide variety of metabolic reactions.</text>
</comment>
<proteinExistence type="predicted"/>
<dbReference type="InterPro" id="IPR051269">
    <property type="entry name" value="Fe-S_cluster_ET"/>
</dbReference>
<name>A0ABP8XM95_9MICO</name>
<dbReference type="PANTHER" id="PTHR36923:SF3">
    <property type="entry name" value="FERREDOXIN"/>
    <property type="match status" value="1"/>
</dbReference>
<dbReference type="Proteomes" id="UP001500843">
    <property type="component" value="Unassembled WGS sequence"/>
</dbReference>
<accession>A0ABP8XM95</accession>
<evidence type="ECO:0000313" key="10">
    <source>
        <dbReference type="EMBL" id="GAA4709080.1"/>
    </source>
</evidence>
<feature type="domain" description="4Fe-4S ferredoxin-type" evidence="9">
    <location>
        <begin position="2"/>
        <end position="30"/>
    </location>
</feature>
<dbReference type="InterPro" id="IPR001080">
    <property type="entry name" value="3Fe4S_ferredoxin"/>
</dbReference>
<dbReference type="PANTHER" id="PTHR36923">
    <property type="entry name" value="FERREDOXIN"/>
    <property type="match status" value="1"/>
</dbReference>
<evidence type="ECO:0000313" key="11">
    <source>
        <dbReference type="Proteomes" id="UP001500843"/>
    </source>
</evidence>
<evidence type="ECO:0000256" key="7">
    <source>
        <dbReference type="ARBA" id="ARBA00023291"/>
    </source>
</evidence>
<keyword evidence="4 8" id="KW-0249">Electron transport</keyword>
<evidence type="ECO:0000256" key="3">
    <source>
        <dbReference type="ARBA" id="ARBA00022723"/>
    </source>
</evidence>
<comment type="cofactor">
    <cofactor evidence="1">
        <name>[3Fe-4S] cluster</name>
        <dbReference type="ChEBI" id="CHEBI:21137"/>
    </cofactor>
</comment>
<comment type="caution">
    <text evidence="10">The sequence shown here is derived from an EMBL/GenBank/DDBJ whole genome shotgun (WGS) entry which is preliminary data.</text>
</comment>
<dbReference type="Pfam" id="PF13370">
    <property type="entry name" value="Fer4_13"/>
    <property type="match status" value="1"/>
</dbReference>
<evidence type="ECO:0000256" key="1">
    <source>
        <dbReference type="ARBA" id="ARBA00001927"/>
    </source>
</evidence>